<organism evidence="1 2">
    <name type="scientific">Bradyrhizobium jicamae</name>
    <dbReference type="NCBI Taxonomy" id="280332"/>
    <lineage>
        <taxon>Bacteria</taxon>
        <taxon>Pseudomonadati</taxon>
        <taxon>Pseudomonadota</taxon>
        <taxon>Alphaproteobacteria</taxon>
        <taxon>Hyphomicrobiales</taxon>
        <taxon>Nitrobacteraceae</taxon>
        <taxon>Bradyrhizobium</taxon>
    </lineage>
</organism>
<comment type="caution">
    <text evidence="1">The sequence shown here is derived from an EMBL/GenBank/DDBJ whole genome shotgun (WGS) entry which is preliminary data.</text>
</comment>
<accession>A0A0R3LHL8</accession>
<sequence>MEWLGPRCFMKWMKERDLLIAQTMAFVQSVTGKMPEAERAIMPPVALPAVEIFEPARAAAPLPDMPLPDMPLSDMPLPSMPLRAVETVLPETTPAVAAPMDMPRELSRPAPLARLDLRDDFRVDFQAEIRARVANFRAHQERFSREREAYCSATMAKVHAAIKESEQPTRPAK</sequence>
<name>A0A0R3LHL8_9BRAD</name>
<proteinExistence type="predicted"/>
<evidence type="ECO:0000313" key="2">
    <source>
        <dbReference type="Proteomes" id="UP000050863"/>
    </source>
</evidence>
<dbReference type="Proteomes" id="UP000050863">
    <property type="component" value="Unassembled WGS sequence"/>
</dbReference>
<dbReference type="AlphaFoldDB" id="A0A0R3LHL8"/>
<protein>
    <submittedName>
        <fullName evidence="1">Uncharacterized protein</fullName>
    </submittedName>
</protein>
<gene>
    <name evidence="1" type="ORF">CQ12_21160</name>
</gene>
<evidence type="ECO:0000313" key="1">
    <source>
        <dbReference type="EMBL" id="KRR04771.1"/>
    </source>
</evidence>
<reference evidence="1 2" key="1">
    <citation type="submission" date="2014-03" db="EMBL/GenBank/DDBJ databases">
        <title>Bradyrhizobium valentinum sp. nov., isolated from effective nodules of Lupinus mariae-josephae, a lupine endemic of basic-lime soils in Eastern Spain.</title>
        <authorList>
            <person name="Duran D."/>
            <person name="Rey L."/>
            <person name="Navarro A."/>
            <person name="Busquets A."/>
            <person name="Imperial J."/>
            <person name="Ruiz-Argueso T."/>
        </authorList>
    </citation>
    <scope>NUCLEOTIDE SEQUENCE [LARGE SCALE GENOMIC DNA]</scope>
    <source>
        <strain evidence="1 2">PAC68</strain>
    </source>
</reference>
<keyword evidence="2" id="KW-1185">Reference proteome</keyword>
<dbReference type="EMBL" id="LLXZ01000127">
    <property type="protein sequence ID" value="KRR04771.1"/>
    <property type="molecule type" value="Genomic_DNA"/>
</dbReference>